<evidence type="ECO:0000313" key="2">
    <source>
        <dbReference type="Proteomes" id="UP000259328"/>
    </source>
</evidence>
<protein>
    <submittedName>
        <fullName evidence="1">Uncharacterized protein</fullName>
    </submittedName>
</protein>
<dbReference type="Proteomes" id="UP000259328">
    <property type="component" value="Chromosome"/>
</dbReference>
<accession>A0A3B0PTC8</accession>
<dbReference type="AlphaFoldDB" id="A0A3B0PTC8"/>
<sequence length="38" mass="4445">MEDSKNNLLEKFNLSIKENVNHSLIANLIKEKSNDQSW</sequence>
<evidence type="ECO:0000313" key="1">
    <source>
        <dbReference type="EMBL" id="SYV92921.1"/>
    </source>
</evidence>
<name>A0A3B0PTC8_MYCSY</name>
<gene>
    <name evidence="1" type="ORF">NCTC10124_00649</name>
</gene>
<feature type="non-terminal residue" evidence="1">
    <location>
        <position position="38"/>
    </location>
</feature>
<reference evidence="2" key="1">
    <citation type="submission" date="2018-06" db="EMBL/GenBank/DDBJ databases">
        <authorList>
            <consortium name="Pathogen Informatics"/>
        </authorList>
    </citation>
    <scope>NUCLEOTIDE SEQUENCE [LARGE SCALE GENOMIC DNA]</scope>
    <source>
        <strain evidence="2">NCTC10124</strain>
    </source>
</reference>
<organism evidence="1 2">
    <name type="scientific">Mycoplasmopsis synoviae</name>
    <name type="common">Mycoplasma synoviae</name>
    <dbReference type="NCBI Taxonomy" id="2109"/>
    <lineage>
        <taxon>Bacteria</taxon>
        <taxon>Bacillati</taxon>
        <taxon>Mycoplasmatota</taxon>
        <taxon>Mycoplasmoidales</taxon>
        <taxon>Metamycoplasmataceae</taxon>
        <taxon>Mycoplasmopsis</taxon>
    </lineage>
</organism>
<dbReference type="EMBL" id="LS991953">
    <property type="protein sequence ID" value="SYV92921.1"/>
    <property type="molecule type" value="Genomic_DNA"/>
</dbReference>
<proteinExistence type="predicted"/>